<organism evidence="2 3">
    <name type="scientific">Crystallibacter crystallopoietes</name>
    <dbReference type="NCBI Taxonomy" id="37928"/>
    <lineage>
        <taxon>Bacteria</taxon>
        <taxon>Bacillati</taxon>
        <taxon>Actinomycetota</taxon>
        <taxon>Actinomycetes</taxon>
        <taxon>Micrococcales</taxon>
        <taxon>Micrococcaceae</taxon>
        <taxon>Crystallibacter</taxon>
    </lineage>
</organism>
<dbReference type="Proteomes" id="UP000181917">
    <property type="component" value="Unassembled WGS sequence"/>
</dbReference>
<protein>
    <submittedName>
        <fullName evidence="2">Uncharacterized protein</fullName>
    </submittedName>
</protein>
<reference evidence="2 3" key="1">
    <citation type="submission" date="2016-10" db="EMBL/GenBank/DDBJ databases">
        <authorList>
            <person name="de Groot N.N."/>
        </authorList>
    </citation>
    <scope>NUCLEOTIDE SEQUENCE [LARGE SCALE GENOMIC DNA]</scope>
    <source>
        <strain evidence="2 3">DSM 20117</strain>
    </source>
</reference>
<proteinExistence type="predicted"/>
<keyword evidence="3" id="KW-1185">Reference proteome</keyword>
<keyword evidence="1" id="KW-0472">Membrane</keyword>
<evidence type="ECO:0000313" key="3">
    <source>
        <dbReference type="Proteomes" id="UP000181917"/>
    </source>
</evidence>
<name>A0A1H0ZEG3_9MICC</name>
<dbReference type="OrthoDB" id="9937952at2"/>
<feature type="transmembrane region" description="Helical" evidence="1">
    <location>
        <begin position="82"/>
        <end position="100"/>
    </location>
</feature>
<dbReference type="EMBL" id="FNKH01000002">
    <property type="protein sequence ID" value="SDQ25828.1"/>
    <property type="molecule type" value="Genomic_DNA"/>
</dbReference>
<accession>A0A1H0ZEG3</accession>
<evidence type="ECO:0000313" key="2">
    <source>
        <dbReference type="EMBL" id="SDQ25828.1"/>
    </source>
</evidence>
<dbReference type="AlphaFoldDB" id="A0A1H0ZEG3"/>
<sequence>MIQVTFHLTTATHAGRRLKDRFMSYATNPLAYPRRRDIRLGTADPVPPTGMLAVPLVKAPSGIPLPMRRDLRTGPRLRQARTITAAFAVAACVGALWLLLAR</sequence>
<evidence type="ECO:0000256" key="1">
    <source>
        <dbReference type="SAM" id="Phobius"/>
    </source>
</evidence>
<dbReference type="STRING" id="37928.SAMN04489742_0306"/>
<keyword evidence="1" id="KW-1133">Transmembrane helix</keyword>
<keyword evidence="1" id="KW-0812">Transmembrane</keyword>
<gene>
    <name evidence="2" type="ORF">SAMN04489742_0306</name>
</gene>
<dbReference type="RefSeq" id="WP_074698767.1">
    <property type="nucleotide sequence ID" value="NZ_CP018863.1"/>
</dbReference>
<dbReference type="KEGG" id="acry:AC20117_15740"/>